<dbReference type="CDD" id="cd06595">
    <property type="entry name" value="GH31_u1"/>
    <property type="match status" value="1"/>
</dbReference>
<dbReference type="InterPro" id="IPR013780">
    <property type="entry name" value="Glyco_hydro_b"/>
</dbReference>
<dbReference type="Pfam" id="PF17137">
    <property type="entry name" value="DUF5110"/>
    <property type="match status" value="1"/>
</dbReference>
<keyword evidence="2 6" id="KW-0378">Hydrolase</keyword>
<dbReference type="PANTHER" id="PTHR22762:SF89">
    <property type="entry name" value="ALPHA-XYLOSIDASE"/>
    <property type="match status" value="1"/>
</dbReference>
<dbReference type="Pfam" id="PF21365">
    <property type="entry name" value="Glyco_hydro_31_3rd"/>
    <property type="match status" value="1"/>
</dbReference>
<accession>A0A9D1YMT7</accession>
<dbReference type="InterPro" id="IPR033403">
    <property type="entry name" value="DUF5110"/>
</dbReference>
<dbReference type="Gene3D" id="2.60.40.1760">
    <property type="entry name" value="glycosyl hydrolase (family 31)"/>
    <property type="match status" value="1"/>
</dbReference>
<reference evidence="6" key="1">
    <citation type="journal article" date="2021" name="PeerJ">
        <title>Extensive microbial diversity within the chicken gut microbiome revealed by metagenomics and culture.</title>
        <authorList>
            <person name="Gilroy R."/>
            <person name="Ravi A."/>
            <person name="Getino M."/>
            <person name="Pursley I."/>
            <person name="Horton D.L."/>
            <person name="Alikhan N.F."/>
            <person name="Baker D."/>
            <person name="Gharbi K."/>
            <person name="Hall N."/>
            <person name="Watson M."/>
            <person name="Adriaenssens E.M."/>
            <person name="Foster-Nyarko E."/>
            <person name="Jarju S."/>
            <person name="Secka A."/>
            <person name="Antonio M."/>
            <person name="Oren A."/>
            <person name="Chaudhuri R.R."/>
            <person name="La Ragione R."/>
            <person name="Hildebrand F."/>
            <person name="Pallen M.J."/>
        </authorList>
    </citation>
    <scope>NUCLEOTIDE SEQUENCE</scope>
    <source>
        <strain evidence="6">ChiSxjej3B15-24422</strain>
    </source>
</reference>
<reference evidence="6" key="2">
    <citation type="submission" date="2021-04" db="EMBL/GenBank/DDBJ databases">
        <authorList>
            <person name="Gilroy R."/>
        </authorList>
    </citation>
    <scope>NUCLEOTIDE SEQUENCE</scope>
    <source>
        <strain evidence="6">ChiSxjej3B15-24422</strain>
    </source>
</reference>
<evidence type="ECO:0000259" key="5">
    <source>
        <dbReference type="Pfam" id="PF21365"/>
    </source>
</evidence>
<protein>
    <submittedName>
        <fullName evidence="6">Glycoside hydrolase family 31 protein</fullName>
    </submittedName>
</protein>
<comment type="similarity">
    <text evidence="1 2">Belongs to the glycosyl hydrolase 31 family.</text>
</comment>
<comment type="caution">
    <text evidence="6">The sequence shown here is derived from an EMBL/GenBank/DDBJ whole genome shotgun (WGS) entry which is preliminary data.</text>
</comment>
<dbReference type="SUPFAM" id="SSF51445">
    <property type="entry name" value="(Trans)glycosidases"/>
    <property type="match status" value="1"/>
</dbReference>
<dbReference type="InterPro" id="IPR022272">
    <property type="entry name" value="Lipocalin_CS"/>
</dbReference>
<dbReference type="EMBL" id="DXDD01000039">
    <property type="protein sequence ID" value="HIY59638.1"/>
    <property type="molecule type" value="Genomic_DNA"/>
</dbReference>
<evidence type="ECO:0000256" key="1">
    <source>
        <dbReference type="ARBA" id="ARBA00007806"/>
    </source>
</evidence>
<evidence type="ECO:0000259" key="4">
    <source>
        <dbReference type="Pfam" id="PF17137"/>
    </source>
</evidence>
<dbReference type="SUPFAM" id="SSF51011">
    <property type="entry name" value="Glycosyl hydrolase domain"/>
    <property type="match status" value="1"/>
</dbReference>
<dbReference type="Gene3D" id="3.20.20.80">
    <property type="entry name" value="Glycosidases"/>
    <property type="match status" value="1"/>
</dbReference>
<feature type="domain" description="DUF5110" evidence="4">
    <location>
        <begin position="611"/>
        <end position="684"/>
    </location>
</feature>
<dbReference type="InterPro" id="IPR000322">
    <property type="entry name" value="Glyco_hydro_31_TIM"/>
</dbReference>
<dbReference type="Gene3D" id="2.60.40.1180">
    <property type="entry name" value="Golgi alpha-mannosidase II"/>
    <property type="match status" value="2"/>
</dbReference>
<dbReference type="AlphaFoldDB" id="A0A9D1YMT7"/>
<keyword evidence="2" id="KW-0326">Glycosidase</keyword>
<dbReference type="GO" id="GO:0090599">
    <property type="term" value="F:alpha-glucosidase activity"/>
    <property type="evidence" value="ECO:0007669"/>
    <property type="project" value="TreeGrafter"/>
</dbReference>
<dbReference type="InterPro" id="IPR048395">
    <property type="entry name" value="Glyco_hydro_31_C"/>
</dbReference>
<dbReference type="PROSITE" id="PS00213">
    <property type="entry name" value="LIPOCALIN"/>
    <property type="match status" value="1"/>
</dbReference>
<feature type="domain" description="Glycoside hydrolase family 31 TIM barrel" evidence="3">
    <location>
        <begin position="190"/>
        <end position="494"/>
    </location>
</feature>
<feature type="domain" description="Glycosyl hydrolase family 31 C-terminal" evidence="5">
    <location>
        <begin position="503"/>
        <end position="593"/>
    </location>
</feature>
<dbReference type="InterPro" id="IPR017853">
    <property type="entry name" value="GH"/>
</dbReference>
<evidence type="ECO:0000259" key="3">
    <source>
        <dbReference type="Pfam" id="PF01055"/>
    </source>
</evidence>
<organism evidence="6 7">
    <name type="scientific">Candidatus Eisenbergiella pullistercoris</name>
    <dbReference type="NCBI Taxonomy" id="2838555"/>
    <lineage>
        <taxon>Bacteria</taxon>
        <taxon>Bacillati</taxon>
        <taxon>Bacillota</taxon>
        <taxon>Clostridia</taxon>
        <taxon>Lachnospirales</taxon>
        <taxon>Lachnospiraceae</taxon>
        <taxon>Eisenbergiella</taxon>
    </lineage>
</organism>
<sequence length="800" mass="92061">MDKIYRLPAKPEAKEANVVKGDKYRITVLTEGLLRLEYSEDGVFEDRATQTVLNRDFPETDYEVKETEEELVLVTKRLRLTYNRKAFDPRGLMVQVYGVGAGTTWHYGDELHDLRGTARTLDTVDGACELGHGLVSREGFSLLDDSASLTLNEDGWVEPRKKGVKDLYFWGYGSDYLGCLRDFYHLCGKTPMLPRYALGNWWSRYYEYTEKSYLELMNRFDEEGIAFTVAVVDMDWHLVHIDPKYGTGWTGYTWNPDFFPDPKRFMDELHARGMKITLNVHPADGVRAFEEMYEAMAKELGKDISREEPVSFEITDPAFLSAYFKYLHHPNEERGVDFWWIDWQQGGITKMEGLDPLWMLNHFHFLDNARDGKRPMTFSRYAGPGSHRYPVGFSGDTVVTWESLQFQPYFTSTASNIGYGWWSHDIGGHMGGYKDDELEGRWYQLGVFSPINRLHSTKNEFNGKEPWRFKAEVRAAMDDFLRLRHQLVPYLYTMNHRAWAEDTPLVLPMYYYEPRKDEAYRVPNEYYFGTELIVMPVTSPRIRGLNRAKEKVWLPEGTYIDFFTGMIYEGGRTMEMYRGIENIPVLAKAGGIVPMQEATDADSVSANPDRLVLKMFAGADGSFTLYEDDNVSCDYEKEICAETEYELVWNGEQKIVIHPAHGKNVASVKELIPEQRSYRIELYGCTDAQARCLENGKELSLTQSYDEQKHCLIVEIPATDAETEKTVTFSQPLFLAHNNAAEDVSRFLDQAEMEFDKKSAIDALVRSGKNPLVILSQLQAMELDGDLINCISEFLTAQPE</sequence>
<dbReference type="GO" id="GO:0006491">
    <property type="term" value="P:N-glycan processing"/>
    <property type="evidence" value="ECO:0007669"/>
    <property type="project" value="TreeGrafter"/>
</dbReference>
<evidence type="ECO:0000313" key="7">
    <source>
        <dbReference type="Proteomes" id="UP000824007"/>
    </source>
</evidence>
<dbReference type="GO" id="GO:0005975">
    <property type="term" value="P:carbohydrate metabolic process"/>
    <property type="evidence" value="ECO:0007669"/>
    <property type="project" value="InterPro"/>
</dbReference>
<name>A0A9D1YMT7_9FIRM</name>
<dbReference type="Pfam" id="PF01055">
    <property type="entry name" value="Glyco_hydro_31_2nd"/>
    <property type="match status" value="1"/>
</dbReference>
<dbReference type="PANTHER" id="PTHR22762">
    <property type="entry name" value="ALPHA-GLUCOSIDASE"/>
    <property type="match status" value="1"/>
</dbReference>
<evidence type="ECO:0000313" key="6">
    <source>
        <dbReference type="EMBL" id="HIY59638.1"/>
    </source>
</evidence>
<evidence type="ECO:0000256" key="2">
    <source>
        <dbReference type="RuleBase" id="RU361185"/>
    </source>
</evidence>
<dbReference type="Proteomes" id="UP000824007">
    <property type="component" value="Unassembled WGS sequence"/>
</dbReference>
<proteinExistence type="inferred from homology"/>
<gene>
    <name evidence="6" type="ORF">H9831_02990</name>
</gene>